<dbReference type="RefSeq" id="WP_010864151.1">
    <property type="nucleotide sequence ID" value="NZ_CP076371.1"/>
</dbReference>
<gene>
    <name evidence="1" type="ORF">J2R62_02275</name>
</gene>
<reference evidence="1" key="1">
    <citation type="submission" date="2021-03" db="EMBL/GenBank/DDBJ databases">
        <title>Plesiomonas shigelloides zfcc0051, isolated from zebrafish feces.</title>
        <authorList>
            <person name="Vanderhoek Z."/>
            <person name="Gaulke C."/>
        </authorList>
    </citation>
    <scope>NUCLEOTIDE SEQUENCE</scope>
    <source>
        <strain evidence="1">Zfcc0051</strain>
    </source>
</reference>
<evidence type="ECO:0000313" key="1">
    <source>
        <dbReference type="EMBL" id="MBO1107057.1"/>
    </source>
</evidence>
<dbReference type="Pfam" id="PF07023">
    <property type="entry name" value="DUF1315"/>
    <property type="match status" value="1"/>
</dbReference>
<sequence length="93" mass="10394">MHVDSLISAMTPEVYERLRQAVETGKWADGTALTEVQKETSLQAVLIWQARNNPDPQHMTIGPDGLLVMKSKAELKREFTPEQVIPTCSVSDE</sequence>
<name>A0A8I1W393_PLESH</name>
<dbReference type="InterPro" id="IPR009749">
    <property type="entry name" value="DUF1315"/>
</dbReference>
<dbReference type="AlphaFoldDB" id="A0A8I1W393"/>
<evidence type="ECO:0000313" key="2">
    <source>
        <dbReference type="Proteomes" id="UP000664658"/>
    </source>
</evidence>
<dbReference type="KEGG" id="pshi:SAMEA2665130_2112"/>
<dbReference type="EMBL" id="JAFNAA010000002">
    <property type="protein sequence ID" value="MBO1107057.1"/>
    <property type="molecule type" value="Genomic_DNA"/>
</dbReference>
<protein>
    <submittedName>
        <fullName evidence="1">DUF1315 family protein</fullName>
    </submittedName>
</protein>
<organism evidence="1 2">
    <name type="scientific">Plesiomonas shigelloides</name>
    <name type="common">Aeromonas shigelloides</name>
    <dbReference type="NCBI Taxonomy" id="703"/>
    <lineage>
        <taxon>Bacteria</taxon>
        <taxon>Pseudomonadati</taxon>
        <taxon>Pseudomonadota</taxon>
        <taxon>Gammaproteobacteria</taxon>
        <taxon>Enterobacterales</taxon>
        <taxon>Enterobacteriaceae</taxon>
        <taxon>Plesiomonas</taxon>
    </lineage>
</organism>
<comment type="caution">
    <text evidence="1">The sequence shown here is derived from an EMBL/GenBank/DDBJ whole genome shotgun (WGS) entry which is preliminary data.</text>
</comment>
<accession>A0A8I1W393</accession>
<proteinExistence type="predicted"/>
<dbReference type="Proteomes" id="UP000664658">
    <property type="component" value="Unassembled WGS sequence"/>
</dbReference>